<feature type="transmembrane region" description="Helical" evidence="8">
    <location>
        <begin position="754"/>
        <end position="775"/>
    </location>
</feature>
<feature type="region of interest" description="Disordered" evidence="7">
    <location>
        <begin position="316"/>
        <end position="342"/>
    </location>
</feature>
<feature type="compositionally biased region" description="Polar residues" evidence="7">
    <location>
        <begin position="327"/>
        <end position="337"/>
    </location>
</feature>
<dbReference type="EMBL" id="MK520867">
    <property type="protein sequence ID" value="QBM06400.1"/>
    <property type="molecule type" value="mRNA"/>
</dbReference>
<organism evidence="11">
    <name type="scientific">Daphnia magna</name>
    <dbReference type="NCBI Taxonomy" id="35525"/>
    <lineage>
        <taxon>Eukaryota</taxon>
        <taxon>Metazoa</taxon>
        <taxon>Ecdysozoa</taxon>
        <taxon>Arthropoda</taxon>
        <taxon>Crustacea</taxon>
        <taxon>Branchiopoda</taxon>
        <taxon>Diplostraca</taxon>
        <taxon>Cladocera</taxon>
        <taxon>Anomopoda</taxon>
        <taxon>Daphniidae</taxon>
        <taxon>Daphnia</taxon>
    </lineage>
</organism>
<evidence type="ECO:0000256" key="7">
    <source>
        <dbReference type="SAM" id="MobiDB-lite"/>
    </source>
</evidence>
<dbReference type="PRINTS" id="PR00164">
    <property type="entry name" value="ABC2TRNSPORT"/>
</dbReference>
<dbReference type="GO" id="GO:0043190">
    <property type="term" value="C:ATP-binding cassette (ABC) transporter complex"/>
    <property type="evidence" value="ECO:0007669"/>
    <property type="project" value="InterPro"/>
</dbReference>
<reference evidence="11" key="2">
    <citation type="submission" date="2019-02" db="EMBL/GenBank/DDBJ databases">
        <authorList>
            <person name="Kim M.-S."/>
            <person name="Jeong C.-B."/>
            <person name="Lee J.-S."/>
        </authorList>
    </citation>
    <scope>NUCLEOTIDE SEQUENCE</scope>
</reference>
<reference evidence="11" key="1">
    <citation type="journal article" date="2019" name="Aquat. Toxicol.">
        <title>The genome of the freshwater water flea Daphnia magna: A potential use for freshwater molecular ecotoxicology.</title>
        <authorList>
            <person name="Lee B.Y."/>
            <person name="Choi B.S."/>
            <person name="Kim M.S."/>
            <person name="Park J.C."/>
            <person name="Jeong C.B."/>
            <person name="Han J."/>
            <person name="Lee J.S."/>
        </authorList>
    </citation>
    <scope>NUCLEOTIDE SEQUENCE</scope>
</reference>
<dbReference type="CDD" id="cd03230">
    <property type="entry name" value="ABC_DR_subfamily_A"/>
    <property type="match status" value="1"/>
</dbReference>
<dbReference type="PROSITE" id="PS51012">
    <property type="entry name" value="ABC_TM2"/>
    <property type="match status" value="1"/>
</dbReference>
<keyword evidence="2 8" id="KW-0812">Transmembrane</keyword>
<comment type="subcellular location">
    <subcellularLocation>
        <location evidence="1">Membrane</location>
        <topology evidence="1">Multi-pass membrane protein</topology>
    </subcellularLocation>
</comment>
<evidence type="ECO:0000256" key="1">
    <source>
        <dbReference type="ARBA" id="ARBA00004141"/>
    </source>
</evidence>
<dbReference type="PROSITE" id="PS50893">
    <property type="entry name" value="ABC_TRANSPORTER_2"/>
    <property type="match status" value="1"/>
</dbReference>
<evidence type="ECO:0000259" key="9">
    <source>
        <dbReference type="PROSITE" id="PS50893"/>
    </source>
</evidence>
<feature type="transmembrane region" description="Helical" evidence="8">
    <location>
        <begin position="725"/>
        <end position="742"/>
    </location>
</feature>
<dbReference type="PANTHER" id="PTHR43038">
    <property type="entry name" value="ATP-BINDING CASSETTE, SUB-FAMILY H, MEMBER 1"/>
    <property type="match status" value="1"/>
</dbReference>
<dbReference type="GO" id="GO:0005524">
    <property type="term" value="F:ATP binding"/>
    <property type="evidence" value="ECO:0007669"/>
    <property type="project" value="UniProtKB-KW"/>
</dbReference>
<feature type="transmembrane region" description="Helical" evidence="8">
    <location>
        <begin position="584"/>
        <end position="608"/>
    </location>
</feature>
<feature type="transmembrane region" description="Helical" evidence="8">
    <location>
        <begin position="400"/>
        <end position="421"/>
    </location>
</feature>
<evidence type="ECO:0000256" key="8">
    <source>
        <dbReference type="SAM" id="Phobius"/>
    </source>
</evidence>
<dbReference type="GO" id="GO:0016887">
    <property type="term" value="F:ATP hydrolysis activity"/>
    <property type="evidence" value="ECO:0007669"/>
    <property type="project" value="InterPro"/>
</dbReference>
<feature type="domain" description="ABC transporter" evidence="9">
    <location>
        <begin position="33"/>
        <end position="267"/>
    </location>
</feature>
<keyword evidence="5 8" id="KW-1133">Transmembrane helix</keyword>
<protein>
    <submittedName>
        <fullName evidence="11">ATP-binding cassette sub-family H-like protein 12</fullName>
    </submittedName>
</protein>
<dbReference type="SUPFAM" id="SSF52540">
    <property type="entry name" value="P-loop containing nucleoside triphosphate hydrolases"/>
    <property type="match status" value="1"/>
</dbReference>
<evidence type="ECO:0000256" key="6">
    <source>
        <dbReference type="ARBA" id="ARBA00023136"/>
    </source>
</evidence>
<accession>A0A482DK26</accession>
<keyword evidence="4 11" id="KW-0067">ATP-binding</keyword>
<dbReference type="Gene3D" id="3.40.50.300">
    <property type="entry name" value="P-loop containing nucleotide triphosphate hydrolases"/>
    <property type="match status" value="1"/>
</dbReference>
<dbReference type="InterPro" id="IPR047817">
    <property type="entry name" value="ABC2_TM_bact-type"/>
</dbReference>
<dbReference type="PANTHER" id="PTHR43038:SF3">
    <property type="entry name" value="ABC TRANSPORTER G FAMILY MEMBER 20 ISOFORM X1"/>
    <property type="match status" value="1"/>
</dbReference>
<evidence type="ECO:0000259" key="10">
    <source>
        <dbReference type="PROSITE" id="PS51012"/>
    </source>
</evidence>
<dbReference type="InterPro" id="IPR003593">
    <property type="entry name" value="AAA+_ATPase"/>
</dbReference>
<dbReference type="PROSITE" id="PS00211">
    <property type="entry name" value="ABC_TRANSPORTER_1"/>
    <property type="match status" value="1"/>
</dbReference>
<dbReference type="OrthoDB" id="10255969at2759"/>
<evidence type="ECO:0000256" key="4">
    <source>
        <dbReference type="ARBA" id="ARBA00022840"/>
    </source>
</evidence>
<evidence type="ECO:0000256" key="5">
    <source>
        <dbReference type="ARBA" id="ARBA00022989"/>
    </source>
</evidence>
<keyword evidence="6 8" id="KW-0472">Membrane</keyword>
<dbReference type="InterPro" id="IPR013525">
    <property type="entry name" value="ABC2_TM"/>
</dbReference>
<keyword evidence="3" id="KW-0547">Nucleotide-binding</keyword>
<dbReference type="Pfam" id="PF01061">
    <property type="entry name" value="ABC2_membrane"/>
    <property type="match status" value="1"/>
</dbReference>
<dbReference type="SMART" id="SM00382">
    <property type="entry name" value="AAA"/>
    <property type="match status" value="1"/>
</dbReference>
<evidence type="ECO:0000256" key="2">
    <source>
        <dbReference type="ARBA" id="ARBA00022692"/>
    </source>
</evidence>
<name>A0A482DK26_9CRUS</name>
<feature type="transmembrane region" description="Helical" evidence="8">
    <location>
        <begin position="662"/>
        <end position="687"/>
    </location>
</feature>
<dbReference type="InterPro" id="IPR027417">
    <property type="entry name" value="P-loop_NTPase"/>
</dbReference>
<dbReference type="Pfam" id="PF00005">
    <property type="entry name" value="ABC_tran"/>
    <property type="match status" value="1"/>
</dbReference>
<evidence type="ECO:0000256" key="3">
    <source>
        <dbReference type="ARBA" id="ARBA00022741"/>
    </source>
</evidence>
<sequence>MKNIAGGSDVIVPANRIIGETNEGSDETVVHAVTVRNAIKVYGSKDNRCAVLDGLNMTIKKGAIYGLLGASGCGKTTLLSCLVGRRSLNSGEIVVLGQEPGTPGSGVPGPRVGYMPQELALYSDFSITETLRYFGRIYNLRMAFVDSQLEFLSKLLDLPPSDRPVKTLSGGQQRRVSFAVALFHEPELLILDEPTVGVDPLLRHSIWNHLVHQSVHHGRTVIVTTHYIEEARQANMIGMMRSGRLLVEESPDSLLNHYQLPSLEEVFLKLCIKDRGNSRNEQLTEVANVPSHVAAQLPQPSADHVNMAFDDSLSQISVPEPNRDESSASPANGSETPSVDIEMISRNRDNSSELTVRPTAANNVISAKRHRSRTFRIALPSSYRLNALVRKNFMVTFRNIGIFVLLYFLPAFQATVFNVTLGHEPTGIKMAIVNDELNPSQGRVCNYSTDCSYSMLSCRYLRYIKDNIIQVPYESVSTALDAGRKGSVWGVIHFGHNFTEELEIRQSEGDAVNIENIIRSRISINMDSSNQQIDVFVEKWLLEAYGNFFQDFMKSCKFEPEAGYLPVVFLDPVYGHKDTPYTEFMAPGLIISIVYFMAVSLTAGIFVAERQQGLLDRSLVAGVQMTEVLIGHLVNQFTVMIGQTALVFMCTLLIFSIPCHGNLVLAIFITLLQGFVGMCFGLLIATLCDNENSALLLSQASFLPFTVISGVCWPIEGMPFYFRNIAYAMPLTYAIESLRSIFTRGWGIERLDVYAGILISIAWIFALLIMCLIVIRVRKYAS</sequence>
<feature type="domain" description="ABC transmembrane type-2" evidence="10">
    <location>
        <begin position="546"/>
        <end position="778"/>
    </location>
</feature>
<dbReference type="InterPro" id="IPR003439">
    <property type="entry name" value="ABC_transporter-like_ATP-bd"/>
</dbReference>
<dbReference type="InterPro" id="IPR000412">
    <property type="entry name" value="ABC_2_transport"/>
</dbReference>
<dbReference type="GO" id="GO:0140359">
    <property type="term" value="F:ABC-type transporter activity"/>
    <property type="evidence" value="ECO:0007669"/>
    <property type="project" value="InterPro"/>
</dbReference>
<evidence type="ECO:0000313" key="11">
    <source>
        <dbReference type="EMBL" id="QBM06400.1"/>
    </source>
</evidence>
<dbReference type="AlphaFoldDB" id="A0A482DK26"/>
<dbReference type="InterPro" id="IPR017871">
    <property type="entry name" value="ABC_transporter-like_CS"/>
</dbReference>
<feature type="transmembrane region" description="Helical" evidence="8">
    <location>
        <begin position="628"/>
        <end position="655"/>
    </location>
</feature>
<feature type="transmembrane region" description="Helical" evidence="8">
    <location>
        <begin position="693"/>
        <end position="713"/>
    </location>
</feature>
<proteinExistence type="evidence at transcript level"/>